<keyword evidence="2" id="KW-1185">Reference proteome</keyword>
<gene>
    <name evidence="1" type="ORF">PAGA_b0502</name>
</gene>
<organism evidence="1 2">
    <name type="scientific">Pseudoalteromonas agarivorans DSM 14585</name>
    <dbReference type="NCBI Taxonomy" id="1312369"/>
    <lineage>
        <taxon>Bacteria</taxon>
        <taxon>Pseudomonadati</taxon>
        <taxon>Pseudomonadota</taxon>
        <taxon>Gammaproteobacteria</taxon>
        <taxon>Alteromonadales</taxon>
        <taxon>Pseudoalteromonadaceae</taxon>
        <taxon>Pseudoalteromonas</taxon>
    </lineage>
</organism>
<protein>
    <submittedName>
        <fullName evidence="1">Uncharacterized protein</fullName>
    </submittedName>
</protein>
<reference evidence="1" key="1">
    <citation type="submission" date="2015-03" db="EMBL/GenBank/DDBJ databases">
        <authorList>
            <person name="Xie B.-B."/>
            <person name="Rong J.-C."/>
            <person name="Qin Q.-L."/>
            <person name="Zhang Y.-Z."/>
        </authorList>
    </citation>
    <scope>NUCLEOTIDE SEQUENCE</scope>
    <source>
        <strain evidence="1">DSM 14585</strain>
    </source>
</reference>
<evidence type="ECO:0000313" key="2">
    <source>
        <dbReference type="Proteomes" id="UP000217277"/>
    </source>
</evidence>
<proteinExistence type="predicted"/>
<accession>A0ACA8E290</accession>
<dbReference type="Proteomes" id="UP000217277">
    <property type="component" value="Chromosome II"/>
</dbReference>
<name>A0ACA8E290_9GAMM</name>
<sequence length="45" mass="5132">MITQRQLLSALGYSPRTTINPRLDCTHFNPLKLACSKHAYINEQS</sequence>
<dbReference type="EMBL" id="CP011012">
    <property type="protein sequence ID" value="ATC84398.1"/>
    <property type="molecule type" value="Genomic_DNA"/>
</dbReference>
<evidence type="ECO:0000313" key="1">
    <source>
        <dbReference type="EMBL" id="ATC84398.1"/>
    </source>
</evidence>